<name>D1MLM8_MAYDE</name>
<evidence type="ECO:0000313" key="6">
    <source>
        <dbReference type="EMBL" id="ACZ26279.1"/>
    </source>
</evidence>
<reference evidence="6" key="2">
    <citation type="journal article" date="2010" name="BMC Evol. Biol.">
        <title>Unusual conservation among genes encoding small secreted salivary gland proteins from a gall midge.</title>
        <authorList>
            <person name="Chen M.S."/>
            <person name="Liu X."/>
            <person name="Yang Z."/>
            <person name="Zhao H."/>
            <person name="Shukle R.H."/>
            <person name="Stuart J.J."/>
            <person name="Hulbert S."/>
        </authorList>
    </citation>
    <scope>NUCLEOTIDE SEQUENCE</scope>
</reference>
<dbReference type="InterPro" id="IPR008271">
    <property type="entry name" value="Ser/Thr_kinase_AS"/>
</dbReference>
<proteinExistence type="inferred from homology"/>
<dbReference type="GO" id="GO:0005524">
    <property type="term" value="F:ATP binding"/>
    <property type="evidence" value="ECO:0007669"/>
    <property type="project" value="UniProtKB-UniRule"/>
</dbReference>
<accession>D1MLM8</accession>
<dbReference type="AlphaFoldDB" id="D1MLM8"/>
<dbReference type="GO" id="GO:0005886">
    <property type="term" value="C:plasma membrane"/>
    <property type="evidence" value="ECO:0007669"/>
    <property type="project" value="TreeGrafter"/>
</dbReference>
<dbReference type="InterPro" id="IPR017441">
    <property type="entry name" value="Protein_kinase_ATP_BS"/>
</dbReference>
<comment type="similarity">
    <text evidence="4">Belongs to the protein kinase superfamily.</text>
</comment>
<evidence type="ECO:0000259" key="5">
    <source>
        <dbReference type="PROSITE" id="PS50011"/>
    </source>
</evidence>
<evidence type="ECO:0000256" key="3">
    <source>
        <dbReference type="PROSITE-ProRule" id="PRU10141"/>
    </source>
</evidence>
<evidence type="ECO:0000256" key="1">
    <source>
        <dbReference type="ARBA" id="ARBA00022741"/>
    </source>
</evidence>
<dbReference type="EMBL" id="GU196316">
    <property type="protein sequence ID" value="ACZ26279.1"/>
    <property type="molecule type" value="Genomic_DNA"/>
</dbReference>
<dbReference type="InterPro" id="IPR011009">
    <property type="entry name" value="Kinase-like_dom_sf"/>
</dbReference>
<reference evidence="6" key="1">
    <citation type="submission" date="2009-11" db="EMBL/GenBank/DDBJ databases">
        <authorList>
            <person name="Chen M.-S."/>
        </authorList>
    </citation>
    <scope>NUCLEOTIDE SEQUENCE</scope>
</reference>
<dbReference type="PROSITE" id="PS00108">
    <property type="entry name" value="PROTEIN_KINASE_ST"/>
    <property type="match status" value="1"/>
</dbReference>
<keyword evidence="1 3" id="KW-0547">Nucleotide-binding</keyword>
<dbReference type="Gene3D" id="1.10.510.10">
    <property type="entry name" value="Transferase(Phosphotransferase) domain 1"/>
    <property type="match status" value="1"/>
</dbReference>
<dbReference type="SMART" id="SM00220">
    <property type="entry name" value="S_TKc"/>
    <property type="match status" value="1"/>
</dbReference>
<dbReference type="PROSITE" id="PS00107">
    <property type="entry name" value="PROTEIN_KINASE_ATP"/>
    <property type="match status" value="1"/>
</dbReference>
<keyword evidence="6" id="KW-0418">Kinase</keyword>
<dbReference type="PANTHER" id="PTHR27001:SF939">
    <property type="entry name" value="INTERLEUKIN 1 RECEPTOR ASSOCIATED KINASE 1"/>
    <property type="match status" value="1"/>
</dbReference>
<dbReference type="Gene3D" id="3.30.200.20">
    <property type="entry name" value="Phosphorylase Kinase, domain 1"/>
    <property type="match status" value="1"/>
</dbReference>
<sequence length="411" mass="47195">MAKCTKILIIIHFNSHSIPCFSLNQYPAMEYLRKHVHKRYHRLILKQNQIFEPKRAFNRSTMGQEIGDTSQSYIDSTDSFGFRHLRQNSAKIPISGLQISSNKYSCPLIPFSELQLATNNWSDDYVLGKGGFGIVYKGMWKNTEVAIKRIAYQKHDTDEKKKIKIQFTQSMNELKLDKCRHDNIVPLYGFSDDGPEPCIVYQYMDGGSLEQRLRNGAINVLTKKPWDPLKLKQRISIAIGIARGLQYLHTFSDKPLIHGDVKPANILLGDFGLVREGSIESMEISGAYGTRGYVPNEFIKERTLSVKVDTFSYGVLLFELMTGLRAHDRQRIGANAFLAIYMWSHFEMDNDLQDIRKFIDQTMDVDDESFFAFKYSINMGLLCTHQKLVHRPDMVFVLKNMNTKLGDYASA</sequence>
<dbReference type="InterPro" id="IPR000719">
    <property type="entry name" value="Prot_kinase_dom"/>
</dbReference>
<feature type="binding site" evidence="3">
    <location>
        <position position="148"/>
    </location>
    <ligand>
        <name>ATP</name>
        <dbReference type="ChEBI" id="CHEBI:30616"/>
    </ligand>
</feature>
<dbReference type="PROSITE" id="PS50011">
    <property type="entry name" value="PROTEIN_KINASE_DOM"/>
    <property type="match status" value="1"/>
</dbReference>
<evidence type="ECO:0000256" key="2">
    <source>
        <dbReference type="ARBA" id="ARBA00022840"/>
    </source>
</evidence>
<protein>
    <submittedName>
        <fullName evidence="6">Serine/threonine protein kinase death domain protein</fullName>
    </submittedName>
</protein>
<keyword evidence="2 3" id="KW-0067">ATP-binding</keyword>
<dbReference type="PANTHER" id="PTHR27001">
    <property type="entry name" value="OS01G0253100 PROTEIN"/>
    <property type="match status" value="1"/>
</dbReference>
<evidence type="ECO:0000256" key="4">
    <source>
        <dbReference type="RuleBase" id="RU000304"/>
    </source>
</evidence>
<organism evidence="6">
    <name type="scientific">Mayetiola destructor</name>
    <name type="common">Hessian fly</name>
    <dbReference type="NCBI Taxonomy" id="39758"/>
    <lineage>
        <taxon>Eukaryota</taxon>
        <taxon>Metazoa</taxon>
        <taxon>Ecdysozoa</taxon>
        <taxon>Arthropoda</taxon>
        <taxon>Hexapoda</taxon>
        <taxon>Insecta</taxon>
        <taxon>Pterygota</taxon>
        <taxon>Neoptera</taxon>
        <taxon>Endopterygota</taxon>
        <taxon>Diptera</taxon>
        <taxon>Nematocera</taxon>
        <taxon>Sciaroidea</taxon>
        <taxon>Cecidomyiidae</taxon>
        <taxon>Mayetiola</taxon>
    </lineage>
</organism>
<keyword evidence="4 6" id="KW-0723">Serine/threonine-protein kinase</keyword>
<dbReference type="Pfam" id="PF00069">
    <property type="entry name" value="Pkinase"/>
    <property type="match status" value="1"/>
</dbReference>
<dbReference type="GO" id="GO:0004674">
    <property type="term" value="F:protein serine/threonine kinase activity"/>
    <property type="evidence" value="ECO:0007669"/>
    <property type="project" value="UniProtKB-KW"/>
</dbReference>
<feature type="domain" description="Protein kinase" evidence="5">
    <location>
        <begin position="121"/>
        <end position="388"/>
    </location>
</feature>
<keyword evidence="6" id="KW-0808">Transferase</keyword>
<dbReference type="SUPFAM" id="SSF56112">
    <property type="entry name" value="Protein kinase-like (PK-like)"/>
    <property type="match status" value="1"/>
</dbReference>